<dbReference type="EMBL" id="OV725079">
    <property type="protein sequence ID" value="CAH1396161.1"/>
    <property type="molecule type" value="Genomic_DNA"/>
</dbReference>
<keyword evidence="2" id="KW-1185">Reference proteome</keyword>
<dbReference type="AlphaFoldDB" id="A0A9P0MLZ9"/>
<sequence>MPAPRIRPTPPKKFKLTKRSIMLSQALMLSKSVSQPYRHYYCEFGTFPKNKLLTNAIMIIFWIRSNDLVNCVCVVIELIT</sequence>
<evidence type="ECO:0000313" key="1">
    <source>
        <dbReference type="EMBL" id="CAH1396161.1"/>
    </source>
</evidence>
<proteinExistence type="predicted"/>
<name>A0A9P0MLZ9_NEZVI</name>
<reference evidence="1" key="1">
    <citation type="submission" date="2022-01" db="EMBL/GenBank/DDBJ databases">
        <authorList>
            <person name="King R."/>
        </authorList>
    </citation>
    <scope>NUCLEOTIDE SEQUENCE</scope>
</reference>
<evidence type="ECO:0000313" key="2">
    <source>
        <dbReference type="Proteomes" id="UP001152798"/>
    </source>
</evidence>
<accession>A0A9P0MLZ9</accession>
<organism evidence="1 2">
    <name type="scientific">Nezara viridula</name>
    <name type="common">Southern green stink bug</name>
    <name type="synonym">Cimex viridulus</name>
    <dbReference type="NCBI Taxonomy" id="85310"/>
    <lineage>
        <taxon>Eukaryota</taxon>
        <taxon>Metazoa</taxon>
        <taxon>Ecdysozoa</taxon>
        <taxon>Arthropoda</taxon>
        <taxon>Hexapoda</taxon>
        <taxon>Insecta</taxon>
        <taxon>Pterygota</taxon>
        <taxon>Neoptera</taxon>
        <taxon>Paraneoptera</taxon>
        <taxon>Hemiptera</taxon>
        <taxon>Heteroptera</taxon>
        <taxon>Panheteroptera</taxon>
        <taxon>Pentatomomorpha</taxon>
        <taxon>Pentatomoidea</taxon>
        <taxon>Pentatomidae</taxon>
        <taxon>Pentatominae</taxon>
        <taxon>Nezara</taxon>
    </lineage>
</organism>
<gene>
    <name evidence="1" type="ORF">NEZAVI_LOCUS6282</name>
</gene>
<protein>
    <submittedName>
        <fullName evidence="1">Uncharacterized protein</fullName>
    </submittedName>
</protein>
<dbReference type="Proteomes" id="UP001152798">
    <property type="component" value="Chromosome 3"/>
</dbReference>